<reference evidence="2" key="2">
    <citation type="submission" date="2015-01" db="EMBL/GenBank/DDBJ databases">
        <title>Evolutionary Origins and Diversification of the Mycorrhizal Mutualists.</title>
        <authorList>
            <consortium name="DOE Joint Genome Institute"/>
            <consortium name="Mycorrhizal Genomics Consortium"/>
            <person name="Kohler A."/>
            <person name="Kuo A."/>
            <person name="Nagy L.G."/>
            <person name="Floudas D."/>
            <person name="Copeland A."/>
            <person name="Barry K.W."/>
            <person name="Cichocki N."/>
            <person name="Veneault-Fourrey C."/>
            <person name="LaButti K."/>
            <person name="Lindquist E.A."/>
            <person name="Lipzen A."/>
            <person name="Lundell T."/>
            <person name="Morin E."/>
            <person name="Murat C."/>
            <person name="Riley R."/>
            <person name="Ohm R."/>
            <person name="Sun H."/>
            <person name="Tunlid A."/>
            <person name="Henrissat B."/>
            <person name="Grigoriev I.V."/>
            <person name="Hibbett D.S."/>
            <person name="Martin F."/>
        </authorList>
    </citation>
    <scope>NUCLEOTIDE SEQUENCE [LARGE SCALE GENOMIC DNA]</scope>
    <source>
        <strain evidence="2">UH-Slu-Lm8-n1</strain>
    </source>
</reference>
<accession>A0A0C9Z6U6</accession>
<name>A0A0C9Z6U6_9AGAM</name>
<dbReference type="InParanoid" id="A0A0C9Z6U6"/>
<sequence length="103" mass="12031">MVTVLGRRRNSILAGWESCAMFLRSPRSTRPWTSNSHLPQPGVVLQVDKSHVRSPRSLALYSTTDYYDRSSHVLCILVFHNLRPVTQLRHGEDLFNVWHRFRD</sequence>
<organism evidence="1 2">
    <name type="scientific">Suillus luteus UH-Slu-Lm8-n1</name>
    <dbReference type="NCBI Taxonomy" id="930992"/>
    <lineage>
        <taxon>Eukaryota</taxon>
        <taxon>Fungi</taxon>
        <taxon>Dikarya</taxon>
        <taxon>Basidiomycota</taxon>
        <taxon>Agaricomycotina</taxon>
        <taxon>Agaricomycetes</taxon>
        <taxon>Agaricomycetidae</taxon>
        <taxon>Boletales</taxon>
        <taxon>Suillineae</taxon>
        <taxon>Suillaceae</taxon>
        <taxon>Suillus</taxon>
    </lineage>
</organism>
<dbReference type="Proteomes" id="UP000054485">
    <property type="component" value="Unassembled WGS sequence"/>
</dbReference>
<dbReference type="HOGENOM" id="CLU_2265518_0_0_1"/>
<keyword evidence="2" id="KW-1185">Reference proteome</keyword>
<dbReference type="AlphaFoldDB" id="A0A0C9Z6U6"/>
<gene>
    <name evidence="1" type="ORF">CY34DRAFT_720603</name>
</gene>
<dbReference type="EMBL" id="KN835986">
    <property type="protein sequence ID" value="KIK33250.1"/>
    <property type="molecule type" value="Genomic_DNA"/>
</dbReference>
<protein>
    <submittedName>
        <fullName evidence="1">Uncharacterized protein</fullName>
    </submittedName>
</protein>
<evidence type="ECO:0000313" key="2">
    <source>
        <dbReference type="Proteomes" id="UP000054485"/>
    </source>
</evidence>
<proteinExistence type="predicted"/>
<evidence type="ECO:0000313" key="1">
    <source>
        <dbReference type="EMBL" id="KIK33250.1"/>
    </source>
</evidence>
<reference evidence="1 2" key="1">
    <citation type="submission" date="2014-04" db="EMBL/GenBank/DDBJ databases">
        <authorList>
            <consortium name="DOE Joint Genome Institute"/>
            <person name="Kuo A."/>
            <person name="Ruytinx J."/>
            <person name="Rineau F."/>
            <person name="Colpaert J."/>
            <person name="Kohler A."/>
            <person name="Nagy L.G."/>
            <person name="Floudas D."/>
            <person name="Copeland A."/>
            <person name="Barry K.W."/>
            <person name="Cichocki N."/>
            <person name="Veneault-Fourrey C."/>
            <person name="LaButti K."/>
            <person name="Lindquist E.A."/>
            <person name="Lipzen A."/>
            <person name="Lundell T."/>
            <person name="Morin E."/>
            <person name="Murat C."/>
            <person name="Sun H."/>
            <person name="Tunlid A."/>
            <person name="Henrissat B."/>
            <person name="Grigoriev I.V."/>
            <person name="Hibbett D.S."/>
            <person name="Martin F."/>
            <person name="Nordberg H.P."/>
            <person name="Cantor M.N."/>
            <person name="Hua S.X."/>
        </authorList>
    </citation>
    <scope>NUCLEOTIDE SEQUENCE [LARGE SCALE GENOMIC DNA]</scope>
    <source>
        <strain evidence="1 2">UH-Slu-Lm8-n1</strain>
    </source>
</reference>